<protein>
    <submittedName>
        <fullName evidence="1">Uncharacterized protein</fullName>
    </submittedName>
</protein>
<name>A0A8S5USJ6_9CAUD</name>
<organism evidence="1">
    <name type="scientific">Myoviridae sp. ctijX18</name>
    <dbReference type="NCBI Taxonomy" id="2825154"/>
    <lineage>
        <taxon>Viruses</taxon>
        <taxon>Duplodnaviria</taxon>
        <taxon>Heunggongvirae</taxon>
        <taxon>Uroviricota</taxon>
        <taxon>Caudoviricetes</taxon>
    </lineage>
</organism>
<evidence type="ECO:0000313" key="1">
    <source>
        <dbReference type="EMBL" id="DAF97378.1"/>
    </source>
</evidence>
<reference evidence="1" key="1">
    <citation type="journal article" date="2021" name="Proc. Natl. Acad. Sci. U.S.A.">
        <title>A Catalog of Tens of Thousands of Viruses from Human Metagenomes Reveals Hidden Associations with Chronic Diseases.</title>
        <authorList>
            <person name="Tisza M.J."/>
            <person name="Buck C.B."/>
        </authorList>
    </citation>
    <scope>NUCLEOTIDE SEQUENCE</scope>
    <source>
        <strain evidence="1">CtijX18</strain>
    </source>
</reference>
<sequence>MSEIISLNEEKLESLVERVYYHRVPNTTVTICAITLKNGFTVVGDSACIDPENFDQTIGQQVAYNNAFEKIWQLEGYRIKSQLAEKA</sequence>
<accession>A0A8S5USJ6</accession>
<dbReference type="EMBL" id="BK016133">
    <property type="protein sequence ID" value="DAF97378.1"/>
    <property type="molecule type" value="Genomic_DNA"/>
</dbReference>
<dbReference type="InterPro" id="IPR025915">
    <property type="entry name" value="Phage_gp49_66"/>
</dbReference>
<dbReference type="Pfam" id="PF13876">
    <property type="entry name" value="Phage_gp49_66"/>
    <property type="match status" value="1"/>
</dbReference>
<proteinExistence type="predicted"/>